<protein>
    <submittedName>
        <fullName evidence="1">Uncharacterized protein</fullName>
    </submittedName>
</protein>
<reference evidence="1" key="2">
    <citation type="submission" date="2025-09" db="UniProtKB">
        <authorList>
            <consortium name="Ensembl"/>
        </authorList>
    </citation>
    <scope>IDENTIFICATION</scope>
</reference>
<proteinExistence type="predicted"/>
<dbReference type="Ensembl" id="ENSSDUT00000016939.1">
    <property type="protein sequence ID" value="ENSSDUP00000016633.1"/>
    <property type="gene ID" value="ENSSDUG00000012141.1"/>
</dbReference>
<accession>A0A3B4UEK9</accession>
<evidence type="ECO:0000313" key="1">
    <source>
        <dbReference type="Ensembl" id="ENSSDUP00000016633.1"/>
    </source>
</evidence>
<dbReference type="AlphaFoldDB" id="A0A3B4UEK9"/>
<dbReference type="Proteomes" id="UP000261420">
    <property type="component" value="Unplaced"/>
</dbReference>
<sequence length="104" mass="12087">NCFLSLPELEKPDAPLFQEPSPYLLLYPQLAPSPEMSPDLPLLGWHYFHERSSDIEFLLRYHRNFFPVENKYSSVHKSGTTFRLYLTSSYLYSHKSGCARASTI</sequence>
<reference evidence="1" key="1">
    <citation type="submission" date="2025-08" db="UniProtKB">
        <authorList>
            <consortium name="Ensembl"/>
        </authorList>
    </citation>
    <scope>IDENTIFICATION</scope>
</reference>
<evidence type="ECO:0000313" key="2">
    <source>
        <dbReference type="Proteomes" id="UP000261420"/>
    </source>
</evidence>
<organism evidence="1 2">
    <name type="scientific">Seriola dumerili</name>
    <name type="common">Greater amberjack</name>
    <name type="synonym">Caranx dumerili</name>
    <dbReference type="NCBI Taxonomy" id="41447"/>
    <lineage>
        <taxon>Eukaryota</taxon>
        <taxon>Metazoa</taxon>
        <taxon>Chordata</taxon>
        <taxon>Craniata</taxon>
        <taxon>Vertebrata</taxon>
        <taxon>Euteleostomi</taxon>
        <taxon>Actinopterygii</taxon>
        <taxon>Neopterygii</taxon>
        <taxon>Teleostei</taxon>
        <taxon>Neoteleostei</taxon>
        <taxon>Acanthomorphata</taxon>
        <taxon>Carangaria</taxon>
        <taxon>Carangiformes</taxon>
        <taxon>Carangidae</taxon>
        <taxon>Seriola</taxon>
    </lineage>
</organism>
<keyword evidence="2" id="KW-1185">Reference proteome</keyword>
<name>A0A3B4UEK9_SERDU</name>